<dbReference type="AlphaFoldDB" id="A0A1H2R4B7"/>
<dbReference type="STRING" id="574349.SAMN05443545_101224"/>
<name>A0A1H2R4B7_9GAMM</name>
<evidence type="ECO:0000313" key="1">
    <source>
        <dbReference type="EMBL" id="SDW14286.1"/>
    </source>
</evidence>
<reference evidence="1 2" key="1">
    <citation type="submission" date="2016-10" db="EMBL/GenBank/DDBJ databases">
        <authorList>
            <person name="de Groot N.N."/>
        </authorList>
    </citation>
    <scope>NUCLEOTIDE SEQUENCE [LARGE SCALE GENOMIC DNA]</scope>
    <source>
        <strain evidence="1 2">DSM 19219</strain>
    </source>
</reference>
<organism evidence="1 2">
    <name type="scientific">Aidingimonas halophila</name>
    <dbReference type="NCBI Taxonomy" id="574349"/>
    <lineage>
        <taxon>Bacteria</taxon>
        <taxon>Pseudomonadati</taxon>
        <taxon>Pseudomonadota</taxon>
        <taxon>Gammaproteobacteria</taxon>
        <taxon>Oceanospirillales</taxon>
        <taxon>Halomonadaceae</taxon>
        <taxon>Aidingimonas</taxon>
    </lineage>
</organism>
<accession>A0A1H2R4B7</accession>
<protein>
    <submittedName>
        <fullName evidence="1">Uncharacterized protein</fullName>
    </submittedName>
</protein>
<proteinExistence type="predicted"/>
<gene>
    <name evidence="1" type="ORF">SAMN05443545_101224</name>
</gene>
<sequence length="51" mass="5533">MCRALSITARLPRAKHRLGRVSDVGCGRITAFGQDTFAVNALMSISKDPDE</sequence>
<keyword evidence="2" id="KW-1185">Reference proteome</keyword>
<dbReference type="EMBL" id="FNNI01000001">
    <property type="protein sequence ID" value="SDW14286.1"/>
    <property type="molecule type" value="Genomic_DNA"/>
</dbReference>
<evidence type="ECO:0000313" key="2">
    <source>
        <dbReference type="Proteomes" id="UP000198500"/>
    </source>
</evidence>
<dbReference type="Proteomes" id="UP000198500">
    <property type="component" value="Unassembled WGS sequence"/>
</dbReference>